<reference evidence="3" key="1">
    <citation type="submission" date="2023-06" db="EMBL/GenBank/DDBJ databases">
        <authorList>
            <person name="Kurt Z."/>
        </authorList>
    </citation>
    <scope>NUCLEOTIDE SEQUENCE</scope>
</reference>
<gene>
    <name evidence="3" type="ORF">HINF_LOCUS13911</name>
    <name evidence="4" type="ORF">HINF_LOCUS26768</name>
</gene>
<evidence type="ECO:0000256" key="2">
    <source>
        <dbReference type="SAM" id="Phobius"/>
    </source>
</evidence>
<name>A0AA86NV97_9EUKA</name>
<protein>
    <recommendedName>
        <fullName evidence="6">Transmembrane protein</fullName>
    </recommendedName>
</protein>
<dbReference type="EMBL" id="CAXDID020000082">
    <property type="protein sequence ID" value="CAL6019065.1"/>
    <property type="molecule type" value="Genomic_DNA"/>
</dbReference>
<evidence type="ECO:0000256" key="1">
    <source>
        <dbReference type="SAM" id="MobiDB-lite"/>
    </source>
</evidence>
<sequence>MEQINKILENQFFNLVAAKWYTPIIVFGFLFTLLYVRIRSRMMHNKAQSYGVNVALAASPYFASQSPELVCANWSTYRWVATNWGFKNKYRSFRAVLNFKKSNDPLFFFMDYMTPSVNRLQLELKFKAQFEGYACIVNNKQVQSFIKLNKDVIYRLNPTKNQGKQQLCESFTGLVQIIQDQLKSELKENLEILCLNNNELKLQIKLPSNKNDIIKVVQNMMQIADKLMEMELTEQQTRQNNKKLEQSLKVTKTLKQQQQVEQDEQQVQMKIDEIAKQLEDPAVSPAEKQKLQMKLDTYMQKERMRMSKKMAAQMGMGNIGGGNKKGQRTMVMK</sequence>
<evidence type="ECO:0000313" key="5">
    <source>
        <dbReference type="Proteomes" id="UP001642409"/>
    </source>
</evidence>
<reference evidence="4 5" key="2">
    <citation type="submission" date="2024-07" db="EMBL/GenBank/DDBJ databases">
        <authorList>
            <person name="Akdeniz Z."/>
        </authorList>
    </citation>
    <scope>NUCLEOTIDE SEQUENCE [LARGE SCALE GENOMIC DNA]</scope>
</reference>
<feature type="region of interest" description="Disordered" evidence="1">
    <location>
        <begin position="314"/>
        <end position="333"/>
    </location>
</feature>
<organism evidence="3">
    <name type="scientific">Hexamita inflata</name>
    <dbReference type="NCBI Taxonomy" id="28002"/>
    <lineage>
        <taxon>Eukaryota</taxon>
        <taxon>Metamonada</taxon>
        <taxon>Diplomonadida</taxon>
        <taxon>Hexamitidae</taxon>
        <taxon>Hexamitinae</taxon>
        <taxon>Hexamita</taxon>
    </lineage>
</organism>
<evidence type="ECO:0000313" key="3">
    <source>
        <dbReference type="EMBL" id="CAI9926266.1"/>
    </source>
</evidence>
<comment type="caution">
    <text evidence="3">The sequence shown here is derived from an EMBL/GenBank/DDBJ whole genome shotgun (WGS) entry which is preliminary data.</text>
</comment>
<feature type="transmembrane region" description="Helical" evidence="2">
    <location>
        <begin position="20"/>
        <end position="38"/>
    </location>
</feature>
<keyword evidence="5" id="KW-1185">Reference proteome</keyword>
<accession>A0AA86NV97</accession>
<keyword evidence="2" id="KW-0812">Transmembrane</keyword>
<evidence type="ECO:0008006" key="6">
    <source>
        <dbReference type="Google" id="ProtNLM"/>
    </source>
</evidence>
<keyword evidence="2" id="KW-0472">Membrane</keyword>
<dbReference type="Proteomes" id="UP001642409">
    <property type="component" value="Unassembled WGS sequence"/>
</dbReference>
<keyword evidence="2" id="KW-1133">Transmembrane helix</keyword>
<evidence type="ECO:0000313" key="4">
    <source>
        <dbReference type="EMBL" id="CAL6019065.1"/>
    </source>
</evidence>
<dbReference type="AlphaFoldDB" id="A0AA86NV97"/>
<dbReference type="EMBL" id="CATOUU010000367">
    <property type="protein sequence ID" value="CAI9926266.1"/>
    <property type="molecule type" value="Genomic_DNA"/>
</dbReference>
<proteinExistence type="predicted"/>